<dbReference type="InterPro" id="IPR056596">
    <property type="entry name" value="FLAD1_M"/>
</dbReference>
<dbReference type="Pfam" id="PF24102">
    <property type="entry name" value="FLAD1_M"/>
    <property type="match status" value="1"/>
</dbReference>
<evidence type="ECO:0000259" key="1">
    <source>
        <dbReference type="SMART" id="SM00852"/>
    </source>
</evidence>
<protein>
    <submittedName>
        <fullName evidence="2">Molybdenum cofactor synthesis domain-containing protein</fullName>
    </submittedName>
</protein>
<dbReference type="Gene3D" id="3.40.980.10">
    <property type="entry name" value="MoaB/Mog-like domain"/>
    <property type="match status" value="1"/>
</dbReference>
<dbReference type="EMBL" id="SNYW01000010">
    <property type="protein sequence ID" value="TDQ80812.1"/>
    <property type="molecule type" value="Genomic_DNA"/>
</dbReference>
<organism evidence="2 3">
    <name type="scientific">Dongia mobilis</name>
    <dbReference type="NCBI Taxonomy" id="578943"/>
    <lineage>
        <taxon>Bacteria</taxon>
        <taxon>Pseudomonadati</taxon>
        <taxon>Pseudomonadota</taxon>
        <taxon>Alphaproteobacteria</taxon>
        <taxon>Rhodospirillales</taxon>
        <taxon>Dongiaceae</taxon>
        <taxon>Dongia</taxon>
    </lineage>
</organism>
<dbReference type="InterPro" id="IPR001453">
    <property type="entry name" value="MoaB/Mog_dom"/>
</dbReference>
<dbReference type="SMART" id="SM00852">
    <property type="entry name" value="MoCF_biosynth"/>
    <property type="match status" value="1"/>
</dbReference>
<feature type="domain" description="MoaB/Mog" evidence="1">
    <location>
        <begin position="10"/>
        <end position="170"/>
    </location>
</feature>
<dbReference type="AlphaFoldDB" id="A0A4V3DED0"/>
<proteinExistence type="predicted"/>
<name>A0A4V3DED0_9PROT</name>
<dbReference type="RefSeq" id="WP_133614158.1">
    <property type="nucleotide sequence ID" value="NZ_SNYW01000010.1"/>
</dbReference>
<reference evidence="2 3" key="1">
    <citation type="submission" date="2019-03" db="EMBL/GenBank/DDBJ databases">
        <title>Genomic Encyclopedia of Type Strains, Phase III (KMG-III): the genomes of soil and plant-associated and newly described type strains.</title>
        <authorList>
            <person name="Whitman W."/>
        </authorList>
    </citation>
    <scope>NUCLEOTIDE SEQUENCE [LARGE SCALE GENOMIC DNA]</scope>
    <source>
        <strain evidence="2 3">CGMCC 1.7660</strain>
    </source>
</reference>
<sequence length="253" mass="27279">MNEPRIVTAAVIVIGNEILSGRTKDSNLNYLATGLTEIGIRLMEGRFIPDIEDVIVATVNELRAKHDYVFTTGGIGPTHDDITSASIAKAFGLNWVLHPRAEKLLLDHYGRENLTEARLRMAHTPEGADLIDNPVSVAPGIKIGNVYVLAGVPRICQAMFDGLKAQLKGGDKVLSRTVSGYVGEGTIARDLGALQERYTMLDIGSYPFFRGGKFGASFVIRGTEQAKIDAAAIELHDIIRNLGAEPIEGEPAA</sequence>
<dbReference type="InterPro" id="IPR050101">
    <property type="entry name" value="CinA"/>
</dbReference>
<keyword evidence="3" id="KW-1185">Reference proteome</keyword>
<gene>
    <name evidence="2" type="ORF">A8950_2680</name>
</gene>
<dbReference type="PANTHER" id="PTHR13939:SF0">
    <property type="entry name" value="NMN AMIDOHYDROLASE-LIKE PROTEIN YFAY"/>
    <property type="match status" value="1"/>
</dbReference>
<accession>A0A4V3DED0</accession>
<dbReference type="Pfam" id="PF00994">
    <property type="entry name" value="MoCF_biosynth"/>
    <property type="match status" value="1"/>
</dbReference>
<dbReference type="InterPro" id="IPR036425">
    <property type="entry name" value="MoaB/Mog-like_dom_sf"/>
</dbReference>
<dbReference type="SUPFAM" id="SSF53218">
    <property type="entry name" value="Molybdenum cofactor biosynthesis proteins"/>
    <property type="match status" value="1"/>
</dbReference>
<evidence type="ECO:0000313" key="2">
    <source>
        <dbReference type="EMBL" id="TDQ80812.1"/>
    </source>
</evidence>
<dbReference type="Proteomes" id="UP000295783">
    <property type="component" value="Unassembled WGS sequence"/>
</dbReference>
<dbReference type="CDD" id="cd00885">
    <property type="entry name" value="cinA"/>
    <property type="match status" value="1"/>
</dbReference>
<dbReference type="PANTHER" id="PTHR13939">
    <property type="entry name" value="NICOTINAMIDE-NUCLEOTIDE AMIDOHYDROLASE PNCC"/>
    <property type="match status" value="1"/>
</dbReference>
<evidence type="ECO:0000313" key="3">
    <source>
        <dbReference type="Proteomes" id="UP000295783"/>
    </source>
</evidence>
<dbReference type="OrthoDB" id="9801454at2"/>
<comment type="caution">
    <text evidence="2">The sequence shown here is derived from an EMBL/GenBank/DDBJ whole genome shotgun (WGS) entry which is preliminary data.</text>
</comment>